<dbReference type="GO" id="GO:0000272">
    <property type="term" value="P:polysaccharide catabolic process"/>
    <property type="evidence" value="ECO:0007669"/>
    <property type="project" value="UniProtKB-KW"/>
</dbReference>
<name>A0A9P9FSM7_9HYPO</name>
<evidence type="ECO:0000256" key="9">
    <source>
        <dbReference type="ARBA" id="ARBA00023277"/>
    </source>
</evidence>
<dbReference type="SUPFAM" id="SSF51445">
    <property type="entry name" value="(Trans)glycosidases"/>
    <property type="match status" value="1"/>
</dbReference>
<dbReference type="Pfam" id="PF00704">
    <property type="entry name" value="Glyco_hydro_18"/>
    <property type="match status" value="1"/>
</dbReference>
<dbReference type="Gene3D" id="3.10.50.10">
    <property type="match status" value="1"/>
</dbReference>
<feature type="domain" description="GH18" evidence="13">
    <location>
        <begin position="21"/>
        <end position="389"/>
    </location>
</feature>
<protein>
    <recommendedName>
        <fullName evidence="4">chitinase</fullName>
        <ecNumber evidence="4">3.2.1.14</ecNumber>
    </recommendedName>
</protein>
<dbReference type="Gene3D" id="3.20.20.80">
    <property type="entry name" value="Glycosidases"/>
    <property type="match status" value="1"/>
</dbReference>
<dbReference type="GO" id="GO:0006032">
    <property type="term" value="P:chitin catabolic process"/>
    <property type="evidence" value="ECO:0007669"/>
    <property type="project" value="UniProtKB-KW"/>
</dbReference>
<keyword evidence="11" id="KW-0624">Polysaccharide degradation</keyword>
<keyword evidence="5" id="KW-0964">Secreted</keyword>
<proteinExistence type="inferred from homology"/>
<dbReference type="FunFam" id="3.20.20.80:FF:000075">
    <property type="entry name" value="Sporulation-specific chitinase"/>
    <property type="match status" value="1"/>
</dbReference>
<evidence type="ECO:0000313" key="14">
    <source>
        <dbReference type="EMBL" id="KAH7171210.1"/>
    </source>
</evidence>
<dbReference type="PROSITE" id="PS51910">
    <property type="entry name" value="GH18_2"/>
    <property type="match status" value="1"/>
</dbReference>
<comment type="catalytic activity">
    <reaction evidence="1">
        <text>Random endo-hydrolysis of N-acetyl-beta-D-glucosaminide (1-&gt;4)-beta-linkages in chitin and chitodextrins.</text>
        <dbReference type="EC" id="3.2.1.14"/>
    </reaction>
</comment>
<evidence type="ECO:0000256" key="12">
    <source>
        <dbReference type="RuleBase" id="RU000489"/>
    </source>
</evidence>
<gene>
    <name evidence="14" type="ORF">EDB81DRAFT_636191</name>
</gene>
<evidence type="ECO:0000313" key="15">
    <source>
        <dbReference type="Proteomes" id="UP000738349"/>
    </source>
</evidence>
<dbReference type="InterPro" id="IPR001223">
    <property type="entry name" value="Glyco_hydro18_cat"/>
</dbReference>
<comment type="similarity">
    <text evidence="3">Belongs to the glycosyl hydrolase 18 family. Chitinase class V subfamily.</text>
</comment>
<organism evidence="14 15">
    <name type="scientific">Dactylonectria macrodidyma</name>
    <dbReference type="NCBI Taxonomy" id="307937"/>
    <lineage>
        <taxon>Eukaryota</taxon>
        <taxon>Fungi</taxon>
        <taxon>Dikarya</taxon>
        <taxon>Ascomycota</taxon>
        <taxon>Pezizomycotina</taxon>
        <taxon>Sordariomycetes</taxon>
        <taxon>Hypocreomycetidae</taxon>
        <taxon>Hypocreales</taxon>
        <taxon>Nectriaceae</taxon>
        <taxon>Dactylonectria</taxon>
    </lineage>
</organism>
<dbReference type="InterPro" id="IPR017853">
    <property type="entry name" value="GH"/>
</dbReference>
<evidence type="ECO:0000256" key="2">
    <source>
        <dbReference type="ARBA" id="ARBA00004613"/>
    </source>
</evidence>
<evidence type="ECO:0000256" key="10">
    <source>
        <dbReference type="ARBA" id="ARBA00023295"/>
    </source>
</evidence>
<dbReference type="PANTHER" id="PTHR11177:SF384">
    <property type="entry name" value="CHITINASE"/>
    <property type="match status" value="1"/>
</dbReference>
<comment type="subcellular location">
    <subcellularLocation>
        <location evidence="2">Secreted</location>
    </subcellularLocation>
</comment>
<evidence type="ECO:0000256" key="8">
    <source>
        <dbReference type="ARBA" id="ARBA00023024"/>
    </source>
</evidence>
<evidence type="ECO:0000256" key="4">
    <source>
        <dbReference type="ARBA" id="ARBA00012729"/>
    </source>
</evidence>
<dbReference type="EC" id="3.2.1.14" evidence="4"/>
<dbReference type="SMART" id="SM00636">
    <property type="entry name" value="Glyco_18"/>
    <property type="match status" value="1"/>
</dbReference>
<evidence type="ECO:0000256" key="11">
    <source>
        <dbReference type="ARBA" id="ARBA00023326"/>
    </source>
</evidence>
<evidence type="ECO:0000256" key="3">
    <source>
        <dbReference type="ARBA" id="ARBA00008682"/>
    </source>
</evidence>
<dbReference type="GO" id="GO:0008843">
    <property type="term" value="F:endochitinase activity"/>
    <property type="evidence" value="ECO:0007669"/>
    <property type="project" value="UniProtKB-EC"/>
</dbReference>
<dbReference type="InterPro" id="IPR029070">
    <property type="entry name" value="Chitinase_insertion_sf"/>
</dbReference>
<dbReference type="OrthoDB" id="76388at2759"/>
<dbReference type="InterPro" id="IPR011583">
    <property type="entry name" value="Chitinase_II/V-like_cat"/>
</dbReference>
<evidence type="ECO:0000256" key="5">
    <source>
        <dbReference type="ARBA" id="ARBA00022525"/>
    </source>
</evidence>
<dbReference type="GO" id="GO:0008061">
    <property type="term" value="F:chitin binding"/>
    <property type="evidence" value="ECO:0007669"/>
    <property type="project" value="InterPro"/>
</dbReference>
<keyword evidence="9" id="KW-0119">Carbohydrate metabolism</keyword>
<sequence length="412" mass="45592">MANKKRHIYDEKTYKLRALTKKNVLYFTNWGIYGANFQPQQIPAANVTHLLYSFLDIATDGTVISSDTWSDIEKRYPTDSWQETGYNVYGCVKQLYVLKKKYRKFKTLLSIGGWTYSSKFAPVAANAAKRKKFVDSAVKLLADWGFDGVDVDWEYPSTSTDANNYVLLLKELRAGLDAYAAKNNMKYRFIITVATAAGPSQYSIMNLKGMNPYVDAWHLMAYDYSGPWDSITGHQANLYPSQANLLSSPYNTNKAVSDYMAQGISASKIVLGMPLYGRSFAKTTGPGKPYSGVGGGSTVGQTTTPGIWLYKDLPRPGAQVTVNTQAVGVWSLDAISKEYVTYDNLHTARIKASYITNKNLAGAMYWEASGDKTGADSIVATVANQFSILDTTQNMLWYPASAYANMRAGMPS</sequence>
<keyword evidence="8" id="KW-0146">Chitin degradation</keyword>
<dbReference type="PANTHER" id="PTHR11177">
    <property type="entry name" value="CHITINASE"/>
    <property type="match status" value="1"/>
</dbReference>
<evidence type="ECO:0000256" key="1">
    <source>
        <dbReference type="ARBA" id="ARBA00000822"/>
    </source>
</evidence>
<keyword evidence="6" id="KW-0732">Signal</keyword>
<keyword evidence="15" id="KW-1185">Reference proteome</keyword>
<dbReference type="SUPFAM" id="SSF54556">
    <property type="entry name" value="Chitinase insertion domain"/>
    <property type="match status" value="1"/>
</dbReference>
<comment type="caution">
    <text evidence="14">The sequence shown here is derived from an EMBL/GenBank/DDBJ whole genome shotgun (WGS) entry which is preliminary data.</text>
</comment>
<keyword evidence="7 12" id="KW-0378">Hydrolase</keyword>
<dbReference type="Proteomes" id="UP000738349">
    <property type="component" value="Unassembled WGS sequence"/>
</dbReference>
<accession>A0A9P9FSM7</accession>
<dbReference type="AlphaFoldDB" id="A0A9P9FSM7"/>
<reference evidence="14" key="1">
    <citation type="journal article" date="2021" name="Nat. Commun.">
        <title>Genetic determinants of endophytism in the Arabidopsis root mycobiome.</title>
        <authorList>
            <person name="Mesny F."/>
            <person name="Miyauchi S."/>
            <person name="Thiergart T."/>
            <person name="Pickel B."/>
            <person name="Atanasova L."/>
            <person name="Karlsson M."/>
            <person name="Huettel B."/>
            <person name="Barry K.W."/>
            <person name="Haridas S."/>
            <person name="Chen C."/>
            <person name="Bauer D."/>
            <person name="Andreopoulos W."/>
            <person name="Pangilinan J."/>
            <person name="LaButti K."/>
            <person name="Riley R."/>
            <person name="Lipzen A."/>
            <person name="Clum A."/>
            <person name="Drula E."/>
            <person name="Henrissat B."/>
            <person name="Kohler A."/>
            <person name="Grigoriev I.V."/>
            <person name="Martin F.M."/>
            <person name="Hacquard S."/>
        </authorList>
    </citation>
    <scope>NUCLEOTIDE SEQUENCE</scope>
    <source>
        <strain evidence="14">MPI-CAGE-AT-0147</strain>
    </source>
</reference>
<dbReference type="CDD" id="cd06548">
    <property type="entry name" value="GH18_chitinase"/>
    <property type="match status" value="1"/>
</dbReference>
<evidence type="ECO:0000256" key="7">
    <source>
        <dbReference type="ARBA" id="ARBA00022801"/>
    </source>
</evidence>
<dbReference type="GO" id="GO:0005576">
    <property type="term" value="C:extracellular region"/>
    <property type="evidence" value="ECO:0007669"/>
    <property type="project" value="UniProtKB-SubCell"/>
</dbReference>
<dbReference type="EMBL" id="JAGMUV010000002">
    <property type="protein sequence ID" value="KAH7171210.1"/>
    <property type="molecule type" value="Genomic_DNA"/>
</dbReference>
<keyword evidence="10 12" id="KW-0326">Glycosidase</keyword>
<evidence type="ECO:0000259" key="13">
    <source>
        <dbReference type="PROSITE" id="PS51910"/>
    </source>
</evidence>
<dbReference type="PROSITE" id="PS01095">
    <property type="entry name" value="GH18_1"/>
    <property type="match status" value="1"/>
</dbReference>
<dbReference type="InterPro" id="IPR001579">
    <property type="entry name" value="Glyco_hydro_18_chit_AS"/>
</dbReference>
<evidence type="ECO:0000256" key="6">
    <source>
        <dbReference type="ARBA" id="ARBA00022729"/>
    </source>
</evidence>
<dbReference type="InterPro" id="IPR050314">
    <property type="entry name" value="Glycosyl_Hydrlase_18"/>
</dbReference>